<keyword evidence="3" id="KW-1185">Reference proteome</keyword>
<evidence type="ECO:0000313" key="2">
    <source>
        <dbReference type="EMBL" id="BAI62571.1"/>
    </source>
</evidence>
<accession>D1Z1J9</accession>
<gene>
    <name evidence="2" type="ordered locus">MCP_2499</name>
</gene>
<dbReference type="STRING" id="304371.MCP_2499"/>
<dbReference type="GO" id="GO:0006783">
    <property type="term" value="P:heme biosynthetic process"/>
    <property type="evidence" value="ECO:0007669"/>
    <property type="project" value="TreeGrafter"/>
</dbReference>
<dbReference type="AlphaFoldDB" id="D1Z1J9"/>
<dbReference type="InParanoid" id="D1Z1J9"/>
<dbReference type="PANTHER" id="PTHR38030:SF2">
    <property type="entry name" value="PROTOPORPHYRINOGEN IX DEHYDROGENASE [QUINONE]"/>
    <property type="match status" value="1"/>
</dbReference>
<protein>
    <recommendedName>
        <fullName evidence="1">Flavodoxin domain-containing protein</fullName>
    </recommendedName>
</protein>
<dbReference type="InterPro" id="IPR026816">
    <property type="entry name" value="Flavodoxin_dom"/>
</dbReference>
<dbReference type="InterPro" id="IPR029039">
    <property type="entry name" value="Flavoprotein-like_sf"/>
</dbReference>
<evidence type="ECO:0000313" key="3">
    <source>
        <dbReference type="Proteomes" id="UP000001882"/>
    </source>
</evidence>
<reference evidence="2 3" key="1">
    <citation type="journal article" date="2007" name="Appl. Environ. Microbiol.">
        <title>Isolation of key methanogens for global methane emission from rice paddy fields: a novel isolate affiliated with the clone cluster rice cluster I.</title>
        <authorList>
            <person name="Sakai S."/>
            <person name="Imachi H."/>
            <person name="Sekiguchi Y."/>
            <person name="Ohashi A."/>
            <person name="Harada H."/>
            <person name="Kamagata Y."/>
        </authorList>
    </citation>
    <scope>NUCLEOTIDE SEQUENCE [LARGE SCALE GENOMIC DNA]</scope>
    <source>
        <strain evidence="3">DSM 17711 / JCM 13418 / NBRC 101707 / SANAE</strain>
    </source>
</reference>
<evidence type="ECO:0000259" key="1">
    <source>
        <dbReference type="Pfam" id="PF12724"/>
    </source>
</evidence>
<proteinExistence type="predicted"/>
<dbReference type="Pfam" id="PF12724">
    <property type="entry name" value="Flavodoxin_5"/>
    <property type="match status" value="1"/>
</dbReference>
<dbReference type="RefSeq" id="WP_012901245.1">
    <property type="nucleotide sequence ID" value="NC_013665.1"/>
</dbReference>
<dbReference type="PANTHER" id="PTHR38030">
    <property type="entry name" value="PROTOPORPHYRINOGEN IX DEHYDROGENASE [MENAQUINONE]"/>
    <property type="match status" value="1"/>
</dbReference>
<feature type="domain" description="Flavodoxin" evidence="1">
    <location>
        <begin position="6"/>
        <end position="84"/>
    </location>
</feature>
<sequence>MKTIIVCVSESHGNTMKVAKAMAEVLDAPVVSPEEFDAGKAGEYDLIGLGSGIYKGKHHKSILELAEKLPEPDEEQDKSVFIFSTAGKGDINQHRHLNLIISKKGYRNAGEFICKGWDTAGLFKYIGGINKGLPNRAMIEQARDFAKTLRA</sequence>
<dbReference type="EMBL" id="AP011532">
    <property type="protein sequence ID" value="BAI62571.1"/>
    <property type="molecule type" value="Genomic_DNA"/>
</dbReference>
<dbReference type="GO" id="GO:0010181">
    <property type="term" value="F:FMN binding"/>
    <property type="evidence" value="ECO:0007669"/>
    <property type="project" value="TreeGrafter"/>
</dbReference>
<dbReference type="Gene3D" id="3.40.50.360">
    <property type="match status" value="1"/>
</dbReference>
<dbReference type="eggNOG" id="arCOG00519">
    <property type="taxonomic scope" value="Archaea"/>
</dbReference>
<dbReference type="InterPro" id="IPR052200">
    <property type="entry name" value="Protoporphyrinogen_IX_DH"/>
</dbReference>
<dbReference type="Proteomes" id="UP000001882">
    <property type="component" value="Chromosome"/>
</dbReference>
<dbReference type="GO" id="GO:0070819">
    <property type="term" value="F:menaquinone-dependent protoporphyrinogen oxidase activity"/>
    <property type="evidence" value="ECO:0007669"/>
    <property type="project" value="TreeGrafter"/>
</dbReference>
<reference evidence="3" key="3">
    <citation type="journal article" date="2011" name="PLoS ONE">
        <title>Genome sequence of a mesophilic hydrogenotrophic methanogen Methanocella paludicola, the first cultivated representative of the order Methanocellales.</title>
        <authorList>
            <person name="Sakai S."/>
            <person name="Takaki Y."/>
            <person name="Shimamura S."/>
            <person name="Sekine M."/>
            <person name="Tajima T."/>
            <person name="Kosugi H."/>
            <person name="Ichikawa N."/>
            <person name="Tasumi E."/>
            <person name="Hiraki A.T."/>
            <person name="Shimizu A."/>
            <person name="Kato Y."/>
            <person name="Nishiko R."/>
            <person name="Mori K."/>
            <person name="Fujita N."/>
            <person name="Imachi H."/>
            <person name="Takai K."/>
        </authorList>
    </citation>
    <scope>NUCLEOTIDE SEQUENCE [LARGE SCALE GENOMIC DNA]</scope>
    <source>
        <strain evidence="3">DSM 17711 / JCM 13418 / NBRC 101707 / SANAE</strain>
    </source>
</reference>
<dbReference type="OrthoDB" id="63875at2157"/>
<dbReference type="GeneID" id="8682253"/>
<organism evidence="2 3">
    <name type="scientific">Methanocella paludicola (strain DSM 17711 / JCM 13418 / NBRC 101707 / SANAE)</name>
    <dbReference type="NCBI Taxonomy" id="304371"/>
    <lineage>
        <taxon>Archaea</taxon>
        <taxon>Methanobacteriati</taxon>
        <taxon>Methanobacteriota</taxon>
        <taxon>Stenosarchaea group</taxon>
        <taxon>Methanomicrobia</taxon>
        <taxon>Methanocellales</taxon>
        <taxon>Methanocellaceae</taxon>
        <taxon>Methanocella</taxon>
    </lineage>
</organism>
<dbReference type="KEGG" id="mpd:MCP_2499"/>
<name>D1Z1J9_METPS</name>
<reference evidence="2 3" key="2">
    <citation type="journal article" date="2008" name="Int. J. Syst. Evol. Microbiol.">
        <title>Methanocella paludicola gen. nov., sp. nov., a methane-producing archaeon, the first isolate of the lineage 'Rice Cluster I', and proposal of the new archaeal order Methanocellales ord. nov.</title>
        <authorList>
            <person name="Sakai S."/>
            <person name="Imachi H."/>
            <person name="Hanada S."/>
            <person name="Ohashi A."/>
            <person name="Harada H."/>
            <person name="Kamagata Y."/>
        </authorList>
    </citation>
    <scope>NUCLEOTIDE SEQUENCE [LARGE SCALE GENOMIC DNA]</scope>
    <source>
        <strain evidence="3">DSM 17711 / JCM 13418 / NBRC 101707 / SANAE</strain>
    </source>
</reference>
<dbReference type="SUPFAM" id="SSF52218">
    <property type="entry name" value="Flavoproteins"/>
    <property type="match status" value="1"/>
</dbReference>